<feature type="region of interest" description="Disordered" evidence="1">
    <location>
        <begin position="1"/>
        <end position="37"/>
    </location>
</feature>
<organism evidence="2 3">
    <name type="scientific">Portunus trituberculatus</name>
    <name type="common">Swimming crab</name>
    <name type="synonym">Neptunus trituberculatus</name>
    <dbReference type="NCBI Taxonomy" id="210409"/>
    <lineage>
        <taxon>Eukaryota</taxon>
        <taxon>Metazoa</taxon>
        <taxon>Ecdysozoa</taxon>
        <taxon>Arthropoda</taxon>
        <taxon>Crustacea</taxon>
        <taxon>Multicrustacea</taxon>
        <taxon>Malacostraca</taxon>
        <taxon>Eumalacostraca</taxon>
        <taxon>Eucarida</taxon>
        <taxon>Decapoda</taxon>
        <taxon>Pleocyemata</taxon>
        <taxon>Brachyura</taxon>
        <taxon>Eubrachyura</taxon>
        <taxon>Portunoidea</taxon>
        <taxon>Portunidae</taxon>
        <taxon>Portuninae</taxon>
        <taxon>Portunus</taxon>
    </lineage>
</organism>
<accession>A0A5B7JTC4</accession>
<gene>
    <name evidence="2" type="ORF">E2C01_093368</name>
</gene>
<sequence>MEQISSGVVVSAGPSSCRGRGQGTGPLFQRRDSGEQY</sequence>
<name>A0A5B7JTC4_PORTR</name>
<comment type="caution">
    <text evidence="2">The sequence shown here is derived from an EMBL/GenBank/DDBJ whole genome shotgun (WGS) entry which is preliminary data.</text>
</comment>
<evidence type="ECO:0000313" key="2">
    <source>
        <dbReference type="EMBL" id="MPC98019.1"/>
    </source>
</evidence>
<evidence type="ECO:0000256" key="1">
    <source>
        <dbReference type="SAM" id="MobiDB-lite"/>
    </source>
</evidence>
<dbReference type="AlphaFoldDB" id="A0A5B7JTC4"/>
<dbReference type="Proteomes" id="UP000324222">
    <property type="component" value="Unassembled WGS sequence"/>
</dbReference>
<feature type="compositionally biased region" description="Low complexity" evidence="1">
    <location>
        <begin position="1"/>
        <end position="16"/>
    </location>
</feature>
<keyword evidence="3" id="KW-1185">Reference proteome</keyword>
<protein>
    <submittedName>
        <fullName evidence="2">Uncharacterized protein</fullName>
    </submittedName>
</protein>
<proteinExistence type="predicted"/>
<evidence type="ECO:0000313" key="3">
    <source>
        <dbReference type="Proteomes" id="UP000324222"/>
    </source>
</evidence>
<dbReference type="EMBL" id="VSRR010112393">
    <property type="protein sequence ID" value="MPC98019.1"/>
    <property type="molecule type" value="Genomic_DNA"/>
</dbReference>
<reference evidence="2 3" key="1">
    <citation type="submission" date="2019-05" db="EMBL/GenBank/DDBJ databases">
        <title>Another draft genome of Portunus trituberculatus and its Hox gene families provides insights of decapod evolution.</title>
        <authorList>
            <person name="Jeong J.-H."/>
            <person name="Song I."/>
            <person name="Kim S."/>
            <person name="Choi T."/>
            <person name="Kim D."/>
            <person name="Ryu S."/>
            <person name="Kim W."/>
        </authorList>
    </citation>
    <scope>NUCLEOTIDE SEQUENCE [LARGE SCALE GENOMIC DNA]</scope>
    <source>
        <tissue evidence="2">Muscle</tissue>
    </source>
</reference>